<evidence type="ECO:0000313" key="3">
    <source>
        <dbReference type="EMBL" id="WOB07623.1"/>
    </source>
</evidence>
<protein>
    <submittedName>
        <fullName evidence="3">Alpha/beta hydrolase</fullName>
    </submittedName>
</protein>
<reference evidence="3 4" key="1">
    <citation type="submission" date="2023-10" db="EMBL/GenBank/DDBJ databases">
        <title>Bacteria for the degradation of biodegradable plastic PBAT(Polybutylene adipate terephthalate).</title>
        <authorList>
            <person name="Weon H.-Y."/>
            <person name="Yeon J."/>
        </authorList>
    </citation>
    <scope>NUCLEOTIDE SEQUENCE [LARGE SCALE GENOMIC DNA]</scope>
    <source>
        <strain evidence="3 4">SBD 7-3</strain>
    </source>
</reference>
<dbReference type="PRINTS" id="PR00111">
    <property type="entry name" value="ABHYDROLASE"/>
</dbReference>
<dbReference type="Proteomes" id="UP001303946">
    <property type="component" value="Chromosome"/>
</dbReference>
<dbReference type="PANTHER" id="PTHR43798:SF31">
    <property type="entry name" value="AB HYDROLASE SUPERFAMILY PROTEIN YCLE"/>
    <property type="match status" value="1"/>
</dbReference>
<sequence length="308" mass="32485">MAQALRLSRSAWVTLAGALAVAAAGIAHQLIRHRGRTVIAGNAGRLVVDDGGQGGVPVLFVHSYAGTSAHWAAQLAHLRRHRRAIALNLRGHGGSAAPADLDYSIPSLAQDIAAAADALGLQRFVLVGHSLGGGAAAAYAAQHPERLAGLVLVATPGPTPVDISQEVLNALEQDYPRVMADYWPSMTQGARPPVKAMLNADMRRLSRKDSKALIAAGFAYDPSPALATFRGPALLIDTVHGETASALHLLLPQVPRERLTGTSHWPHLDDPDTVNRLLDRFLASVPAQPMPKMAVPVSPRREASSLPS</sequence>
<dbReference type="InterPro" id="IPR000073">
    <property type="entry name" value="AB_hydrolase_1"/>
</dbReference>
<proteinExistence type="predicted"/>
<feature type="domain" description="AB hydrolase-1" evidence="2">
    <location>
        <begin position="57"/>
        <end position="214"/>
    </location>
</feature>
<dbReference type="GO" id="GO:0016787">
    <property type="term" value="F:hydrolase activity"/>
    <property type="evidence" value="ECO:0007669"/>
    <property type="project" value="UniProtKB-KW"/>
</dbReference>
<evidence type="ECO:0000313" key="4">
    <source>
        <dbReference type="Proteomes" id="UP001303946"/>
    </source>
</evidence>
<keyword evidence="1 3" id="KW-0378">Hydrolase</keyword>
<accession>A0ABZ0CRL1</accession>
<dbReference type="SUPFAM" id="SSF53474">
    <property type="entry name" value="alpha/beta-Hydrolases"/>
    <property type="match status" value="1"/>
</dbReference>
<name>A0ABZ0CRL1_9BURK</name>
<dbReference type="Pfam" id="PF00561">
    <property type="entry name" value="Abhydrolase_1"/>
    <property type="match status" value="1"/>
</dbReference>
<organism evidence="3 4">
    <name type="scientific">Piscinibacter gummiphilus</name>
    <dbReference type="NCBI Taxonomy" id="946333"/>
    <lineage>
        <taxon>Bacteria</taxon>
        <taxon>Pseudomonadati</taxon>
        <taxon>Pseudomonadota</taxon>
        <taxon>Betaproteobacteria</taxon>
        <taxon>Burkholderiales</taxon>
        <taxon>Sphaerotilaceae</taxon>
        <taxon>Piscinibacter</taxon>
    </lineage>
</organism>
<evidence type="ECO:0000259" key="2">
    <source>
        <dbReference type="Pfam" id="PF00561"/>
    </source>
</evidence>
<gene>
    <name evidence="3" type="ORF">RXV79_22260</name>
</gene>
<dbReference type="RefSeq" id="WP_316700280.1">
    <property type="nucleotide sequence ID" value="NZ_CP136336.1"/>
</dbReference>
<dbReference type="Gene3D" id="3.40.50.1820">
    <property type="entry name" value="alpha/beta hydrolase"/>
    <property type="match status" value="1"/>
</dbReference>
<evidence type="ECO:0000256" key="1">
    <source>
        <dbReference type="ARBA" id="ARBA00022801"/>
    </source>
</evidence>
<dbReference type="PANTHER" id="PTHR43798">
    <property type="entry name" value="MONOACYLGLYCEROL LIPASE"/>
    <property type="match status" value="1"/>
</dbReference>
<dbReference type="EMBL" id="CP136336">
    <property type="protein sequence ID" value="WOB07623.1"/>
    <property type="molecule type" value="Genomic_DNA"/>
</dbReference>
<keyword evidence="4" id="KW-1185">Reference proteome</keyword>
<dbReference type="InterPro" id="IPR050266">
    <property type="entry name" value="AB_hydrolase_sf"/>
</dbReference>
<dbReference type="InterPro" id="IPR029058">
    <property type="entry name" value="AB_hydrolase_fold"/>
</dbReference>